<organism evidence="2 3">
    <name type="scientific">Plectonema radiosum NIES-515</name>
    <dbReference type="NCBI Taxonomy" id="2986073"/>
    <lineage>
        <taxon>Bacteria</taxon>
        <taxon>Bacillati</taxon>
        <taxon>Cyanobacteriota</taxon>
        <taxon>Cyanophyceae</taxon>
        <taxon>Oscillatoriophycideae</taxon>
        <taxon>Oscillatoriales</taxon>
        <taxon>Microcoleaceae</taxon>
        <taxon>Plectonema</taxon>
    </lineage>
</organism>
<evidence type="ECO:0000313" key="3">
    <source>
        <dbReference type="Proteomes" id="UP001526143"/>
    </source>
</evidence>
<keyword evidence="3" id="KW-1185">Reference proteome</keyword>
<keyword evidence="1" id="KW-0472">Membrane</keyword>
<reference evidence="2 3" key="1">
    <citation type="submission" date="2022-10" db="EMBL/GenBank/DDBJ databases">
        <title>Identification of biosynthetic pathway for the production of the potent trypsin inhibitor radiosumin.</title>
        <authorList>
            <person name="Fewer D.P."/>
            <person name="Delbaje E."/>
            <person name="Ouyang X."/>
            <person name="Agostino P.D."/>
            <person name="Wahlsten M."/>
            <person name="Jokela J."/>
            <person name="Permi P."/>
            <person name="Haapaniemi E."/>
            <person name="Koistinen H."/>
        </authorList>
    </citation>
    <scope>NUCLEOTIDE SEQUENCE [LARGE SCALE GENOMIC DNA]</scope>
    <source>
        <strain evidence="2 3">NIES-515</strain>
    </source>
</reference>
<proteinExistence type="predicted"/>
<comment type="caution">
    <text evidence="2">The sequence shown here is derived from an EMBL/GenBank/DDBJ whole genome shotgun (WGS) entry which is preliminary data.</text>
</comment>
<accession>A0ABT3AV93</accession>
<protein>
    <submittedName>
        <fullName evidence="2">Uncharacterized protein</fullName>
    </submittedName>
</protein>
<dbReference type="EMBL" id="JAOWRF010000086">
    <property type="protein sequence ID" value="MCV3213020.1"/>
    <property type="molecule type" value="Genomic_DNA"/>
</dbReference>
<gene>
    <name evidence="2" type="ORF">OGM63_05675</name>
</gene>
<keyword evidence="1" id="KW-0812">Transmembrane</keyword>
<keyword evidence="1" id="KW-1133">Transmembrane helix</keyword>
<name>A0ABT3AV93_9CYAN</name>
<dbReference type="RefSeq" id="WP_263744526.1">
    <property type="nucleotide sequence ID" value="NZ_JAOWRF010000086.1"/>
</dbReference>
<sequence length="185" mass="19999">MPLFNDNTTSLISSSHPGFVVGRYYASTSFTPSSSLTYFGTGYVFYAYFFVSFAQSFDALVFQNSKSLSSAQEVRLAIYTVESGLPSKLVTDLGKIIFTSVGFKQISCSVYLRPGWYAVALQTSPNSVVLASSIINLSNLLGQINPSVYSFSGFKANLTYGTFPSVASQANLTEADAPTIWLKAS</sequence>
<evidence type="ECO:0000256" key="1">
    <source>
        <dbReference type="SAM" id="Phobius"/>
    </source>
</evidence>
<feature type="transmembrane region" description="Helical" evidence="1">
    <location>
        <begin position="43"/>
        <end position="62"/>
    </location>
</feature>
<evidence type="ECO:0000313" key="2">
    <source>
        <dbReference type="EMBL" id="MCV3213020.1"/>
    </source>
</evidence>
<dbReference type="Proteomes" id="UP001526143">
    <property type="component" value="Unassembled WGS sequence"/>
</dbReference>